<proteinExistence type="predicted"/>
<gene>
    <name evidence="2" type="ORF">PVAND_016609</name>
</gene>
<evidence type="ECO:0000313" key="2">
    <source>
        <dbReference type="EMBL" id="KAG5668678.1"/>
    </source>
</evidence>
<keyword evidence="1" id="KW-0732">Signal</keyword>
<dbReference type="AlphaFoldDB" id="A0A9J6BGT5"/>
<dbReference type="Proteomes" id="UP001107558">
    <property type="component" value="Chromosome 4"/>
</dbReference>
<feature type="chain" id="PRO_5039943984" evidence="1">
    <location>
        <begin position="17"/>
        <end position="351"/>
    </location>
</feature>
<protein>
    <submittedName>
        <fullName evidence="2">Uncharacterized protein</fullName>
    </submittedName>
</protein>
<evidence type="ECO:0000313" key="3">
    <source>
        <dbReference type="Proteomes" id="UP001107558"/>
    </source>
</evidence>
<dbReference type="EMBL" id="JADBJN010000004">
    <property type="protein sequence ID" value="KAG5668678.1"/>
    <property type="molecule type" value="Genomic_DNA"/>
</dbReference>
<evidence type="ECO:0000256" key="1">
    <source>
        <dbReference type="SAM" id="SignalP"/>
    </source>
</evidence>
<comment type="caution">
    <text evidence="2">The sequence shown here is derived from an EMBL/GenBank/DDBJ whole genome shotgun (WGS) entry which is preliminary data.</text>
</comment>
<sequence length="351" mass="41802">MKIFLLIAFCFFAAVAKRTYNSPYEFWVNFKSVKCEGTEYGIEKYMHNLSCWVKSYDRKTSTLNGYMWGKRTIDKPHLDGSLYYKYGTIFREVIKFPRFNVCEVNRIFMTNKLLEQTYIIIKHIVPHLIHECPYWGVEAYNVTVRTKDEVYMFPQGDYKFTVFLWETVTGPLIAKRTYNSPYEFWVNFKSVKCEGTEYGIEKYMHNLSCWVKSYDRKTSTLNGYMWGKRTIDKPHLDGSLYYKYGTIFREVIKFPRFNVCEVNRIFMTNKLFEQTYIIIKHIVPHLIHECPYWGVEAYNVTVRTKDEIYMFPQGDYKVTIFLFETEIGPLVGNATLIVTIYSPYKDSFGKK</sequence>
<dbReference type="PANTHER" id="PTHR20898">
    <property type="entry name" value="DAEDALUS ON 3-RELATED-RELATED"/>
    <property type="match status" value="1"/>
</dbReference>
<dbReference type="PANTHER" id="PTHR20898:SF0">
    <property type="entry name" value="DAEDALUS ON 3-RELATED"/>
    <property type="match status" value="1"/>
</dbReference>
<accession>A0A9J6BGT5</accession>
<organism evidence="2 3">
    <name type="scientific">Polypedilum vanderplanki</name>
    <name type="common">Sleeping chironomid midge</name>
    <dbReference type="NCBI Taxonomy" id="319348"/>
    <lineage>
        <taxon>Eukaryota</taxon>
        <taxon>Metazoa</taxon>
        <taxon>Ecdysozoa</taxon>
        <taxon>Arthropoda</taxon>
        <taxon>Hexapoda</taxon>
        <taxon>Insecta</taxon>
        <taxon>Pterygota</taxon>
        <taxon>Neoptera</taxon>
        <taxon>Endopterygota</taxon>
        <taxon>Diptera</taxon>
        <taxon>Nematocera</taxon>
        <taxon>Chironomoidea</taxon>
        <taxon>Chironomidae</taxon>
        <taxon>Chironominae</taxon>
        <taxon>Polypedilum</taxon>
        <taxon>Polypedilum</taxon>
    </lineage>
</organism>
<keyword evidence="3" id="KW-1185">Reference proteome</keyword>
<name>A0A9J6BGT5_POLVA</name>
<reference evidence="2" key="1">
    <citation type="submission" date="2021-03" db="EMBL/GenBank/DDBJ databases">
        <title>Chromosome level genome of the anhydrobiotic midge Polypedilum vanderplanki.</title>
        <authorList>
            <person name="Yoshida Y."/>
            <person name="Kikawada T."/>
            <person name="Gusev O."/>
        </authorList>
    </citation>
    <scope>NUCLEOTIDE SEQUENCE</scope>
    <source>
        <strain evidence="2">NIAS01</strain>
        <tissue evidence="2">Whole body or cell culture</tissue>
    </source>
</reference>
<feature type="signal peptide" evidence="1">
    <location>
        <begin position="1"/>
        <end position="16"/>
    </location>
</feature>